<comment type="caution">
    <text evidence="2">The sequence shown here is derived from an EMBL/GenBank/DDBJ whole genome shotgun (WGS) entry which is preliminary data.</text>
</comment>
<keyword evidence="3" id="KW-1185">Reference proteome</keyword>
<accession>A0A9X3S3V4</accession>
<dbReference type="PROSITE" id="PS50943">
    <property type="entry name" value="HTH_CROC1"/>
    <property type="match status" value="1"/>
</dbReference>
<evidence type="ECO:0000259" key="1">
    <source>
        <dbReference type="PROSITE" id="PS50943"/>
    </source>
</evidence>
<dbReference type="Pfam" id="PF17765">
    <property type="entry name" value="MLTR_LBD"/>
    <property type="match status" value="1"/>
</dbReference>
<dbReference type="EMBL" id="JAPDOD010000058">
    <property type="protein sequence ID" value="MDA0166110.1"/>
    <property type="molecule type" value="Genomic_DNA"/>
</dbReference>
<reference evidence="2" key="1">
    <citation type="submission" date="2022-10" db="EMBL/GenBank/DDBJ databases">
        <title>The WGS of Solirubrobacter ginsenosidimutans DSM 21036.</title>
        <authorList>
            <person name="Jiang Z."/>
        </authorList>
    </citation>
    <scope>NUCLEOTIDE SEQUENCE</scope>
    <source>
        <strain evidence="2">DSM 21036</strain>
    </source>
</reference>
<gene>
    <name evidence="2" type="ORF">OM076_37950</name>
</gene>
<proteinExistence type="predicted"/>
<dbReference type="InterPro" id="IPR010982">
    <property type="entry name" value="Lambda_DNA-bd_dom_sf"/>
</dbReference>
<dbReference type="SUPFAM" id="SSF47413">
    <property type="entry name" value="lambda repressor-like DNA-binding domains"/>
    <property type="match status" value="1"/>
</dbReference>
<dbReference type="AlphaFoldDB" id="A0A9X3S3V4"/>
<dbReference type="RefSeq" id="WP_270045370.1">
    <property type="nucleotide sequence ID" value="NZ_JAPDOD010000058.1"/>
</dbReference>
<evidence type="ECO:0000313" key="2">
    <source>
        <dbReference type="EMBL" id="MDA0166110.1"/>
    </source>
</evidence>
<dbReference type="CDD" id="cd00093">
    <property type="entry name" value="HTH_XRE"/>
    <property type="match status" value="1"/>
</dbReference>
<dbReference type="GO" id="GO:0003677">
    <property type="term" value="F:DNA binding"/>
    <property type="evidence" value="ECO:0007669"/>
    <property type="project" value="InterPro"/>
</dbReference>
<dbReference type="SMART" id="SM00530">
    <property type="entry name" value="HTH_XRE"/>
    <property type="match status" value="1"/>
</dbReference>
<dbReference type="Proteomes" id="UP001149140">
    <property type="component" value="Unassembled WGS sequence"/>
</dbReference>
<dbReference type="PANTHER" id="PTHR35010">
    <property type="entry name" value="BLL4672 PROTEIN-RELATED"/>
    <property type="match status" value="1"/>
</dbReference>
<protein>
    <submittedName>
        <fullName evidence="2">Helix-turn-helix transcriptional regulator</fullName>
    </submittedName>
</protein>
<dbReference type="Pfam" id="PF13560">
    <property type="entry name" value="HTH_31"/>
    <property type="match status" value="1"/>
</dbReference>
<name>A0A9X3S3V4_9ACTN</name>
<dbReference type="InterPro" id="IPR041413">
    <property type="entry name" value="MLTR_LBD"/>
</dbReference>
<organism evidence="2 3">
    <name type="scientific">Solirubrobacter ginsenosidimutans</name>
    <dbReference type="NCBI Taxonomy" id="490573"/>
    <lineage>
        <taxon>Bacteria</taxon>
        <taxon>Bacillati</taxon>
        <taxon>Actinomycetota</taxon>
        <taxon>Thermoleophilia</taxon>
        <taxon>Solirubrobacterales</taxon>
        <taxon>Solirubrobacteraceae</taxon>
        <taxon>Solirubrobacter</taxon>
    </lineage>
</organism>
<dbReference type="Gene3D" id="1.10.260.40">
    <property type="entry name" value="lambda repressor-like DNA-binding domains"/>
    <property type="match status" value="1"/>
</dbReference>
<dbReference type="Gene3D" id="3.30.450.180">
    <property type="match status" value="1"/>
</dbReference>
<feature type="domain" description="HTH cro/C1-type" evidence="1">
    <location>
        <begin position="30"/>
        <end position="81"/>
    </location>
</feature>
<dbReference type="InterPro" id="IPR001387">
    <property type="entry name" value="Cro/C1-type_HTH"/>
</dbReference>
<evidence type="ECO:0000313" key="3">
    <source>
        <dbReference type="Proteomes" id="UP001149140"/>
    </source>
</evidence>
<dbReference type="PANTHER" id="PTHR35010:SF2">
    <property type="entry name" value="BLL4672 PROTEIN"/>
    <property type="match status" value="1"/>
</dbReference>
<sequence length="271" mass="29257">MDADDLAVCLRTWRDRLSPAEVGLPASSRRRAAGLRREEVAQLAGLSVDYLARLEQGRASAPSPSVLGPLARALRLSDDERSHLFRVAGLVPPGAGQIDRHITPSIQRVLDRLADVPVMVVDAAWQLIAKNALASALLGDNDTNILRRHFSGEPSPIVRTPEEVAKMEEGWVADLHLAAGRYPDDGPLHELIADLRAMSPRFAALWEQRPVAEHVADRKTINHPEVGPITVDCDVLTVAGSDLRLVVYTAPPGSPDARALALLGAIGTQTF</sequence>